<feature type="domain" description="AAA" evidence="1">
    <location>
        <begin position="2"/>
        <end position="168"/>
    </location>
</feature>
<sequence length="245" mass="26625">MRIYTAAVVKGGTAKTTTCTALSQIAAAAGQRVLAIDLDPQANFSSYIGADPNQPGSYDLLNGATAALQLIQQTEQGIFAISASRNLGVIKTTPASAMKLQKALEPLKNDFDVCFIDTPPGILELQNVALHAATGLIIPLEPDSSSLQGLYQIADMANHAKKRNPDLSFTGIVLTKYDNRPAINRYLKDVLIEKGAEMGMPYLMDIRQGIKVREAQAMQQSLFEYAPRSNPAKDYKKLYEMIMEG</sequence>
<dbReference type="InterPro" id="IPR025669">
    <property type="entry name" value="AAA_dom"/>
</dbReference>
<accession>A0A0H5Q681</accession>
<dbReference type="EMBL" id="LN853895">
    <property type="protein sequence ID" value="CRY96924.1"/>
    <property type="molecule type" value="Genomic_DNA"/>
</dbReference>
<proteinExistence type="predicted"/>
<protein>
    <recommendedName>
        <fullName evidence="1">AAA domain-containing protein</fullName>
    </recommendedName>
</protein>
<reference evidence="2" key="2">
    <citation type="submission" date="2015-07" db="EMBL/GenBank/DDBJ databases">
        <title>Plasmids, circular viruses and viroids from rat gut.</title>
        <authorList>
            <person name="Jorgensen T.J."/>
            <person name="Hansen M.A."/>
            <person name="Xu Z."/>
            <person name="Tabak M.A."/>
            <person name="Sorensen S.J."/>
            <person name="Hansen L.H."/>
        </authorList>
    </citation>
    <scope>NUCLEOTIDE SEQUENCE</scope>
    <source>
        <plasmid evidence="2">pRGFK1329</plasmid>
    </source>
</reference>
<geneLocation type="plasmid" evidence="2">
    <name>pRGFK1329</name>
</geneLocation>
<dbReference type="InterPro" id="IPR050678">
    <property type="entry name" value="DNA_Partitioning_ATPase"/>
</dbReference>
<dbReference type="Pfam" id="PF13614">
    <property type="entry name" value="AAA_31"/>
    <property type="match status" value="1"/>
</dbReference>
<dbReference type="AlphaFoldDB" id="A0A0H5Q681"/>
<name>A0A0H5Q681_9ZZZZ</name>
<evidence type="ECO:0000313" key="2">
    <source>
        <dbReference type="EMBL" id="CRY96924.1"/>
    </source>
</evidence>
<keyword evidence="2" id="KW-0614">Plasmid</keyword>
<dbReference type="SUPFAM" id="SSF52540">
    <property type="entry name" value="P-loop containing nucleoside triphosphate hydrolases"/>
    <property type="match status" value="1"/>
</dbReference>
<evidence type="ECO:0000259" key="1">
    <source>
        <dbReference type="Pfam" id="PF13614"/>
    </source>
</evidence>
<dbReference type="Gene3D" id="3.40.50.300">
    <property type="entry name" value="P-loop containing nucleotide triphosphate hydrolases"/>
    <property type="match status" value="1"/>
</dbReference>
<dbReference type="InterPro" id="IPR027417">
    <property type="entry name" value="P-loop_NTPase"/>
</dbReference>
<dbReference type="PANTHER" id="PTHR13696:SF99">
    <property type="entry name" value="COBYRINIC ACID AC-DIAMIDE SYNTHASE"/>
    <property type="match status" value="1"/>
</dbReference>
<dbReference type="PANTHER" id="PTHR13696">
    <property type="entry name" value="P-LOOP CONTAINING NUCLEOSIDE TRIPHOSPHATE HYDROLASE"/>
    <property type="match status" value="1"/>
</dbReference>
<dbReference type="CDD" id="cd02042">
    <property type="entry name" value="ParAB_family"/>
    <property type="match status" value="1"/>
</dbReference>
<reference evidence="2" key="1">
    <citation type="submission" date="2015-06" db="EMBL/GenBank/DDBJ databases">
        <authorList>
            <person name="Joergensen T."/>
        </authorList>
    </citation>
    <scope>NUCLEOTIDE SEQUENCE</scope>
    <source>
        <plasmid evidence="2">pRGFK1329</plasmid>
    </source>
</reference>
<organism evidence="2">
    <name type="scientific">uncultured prokaryote</name>
    <dbReference type="NCBI Taxonomy" id="198431"/>
    <lineage>
        <taxon>unclassified sequences</taxon>
        <taxon>environmental samples</taxon>
    </lineage>
</organism>